<name>A0A225V304_9STRA</name>
<organism evidence="1 2">
    <name type="scientific">Phytophthora megakarya</name>
    <dbReference type="NCBI Taxonomy" id="4795"/>
    <lineage>
        <taxon>Eukaryota</taxon>
        <taxon>Sar</taxon>
        <taxon>Stramenopiles</taxon>
        <taxon>Oomycota</taxon>
        <taxon>Peronosporomycetes</taxon>
        <taxon>Peronosporales</taxon>
        <taxon>Peronosporaceae</taxon>
        <taxon>Phytophthora</taxon>
    </lineage>
</organism>
<dbReference type="Proteomes" id="UP000198211">
    <property type="component" value="Unassembled WGS sequence"/>
</dbReference>
<proteinExistence type="predicted"/>
<accession>A0A225V304</accession>
<sequence length="95" mass="10223">METKKPLERFIEKAPEVIQKGKPSAHMHVVEAVTSDLHPGLAQPETSSCAVRTSYDVSRSFQRLLVRTFGKSALPDVAQPVVAPVAGKSALLDVA</sequence>
<reference evidence="2" key="1">
    <citation type="submission" date="2017-03" db="EMBL/GenBank/DDBJ databases">
        <title>Phytopthora megakarya and P. palmivora, two closely related causual agents of cacao black pod achieved similar genome size and gene model numbers by different mechanisms.</title>
        <authorList>
            <person name="Ali S."/>
            <person name="Shao J."/>
            <person name="Larry D.J."/>
            <person name="Kronmiller B."/>
            <person name="Shen D."/>
            <person name="Strem M.D."/>
            <person name="Melnick R.L."/>
            <person name="Guiltinan M.J."/>
            <person name="Tyler B.M."/>
            <person name="Meinhardt L.W."/>
            <person name="Bailey B.A."/>
        </authorList>
    </citation>
    <scope>NUCLEOTIDE SEQUENCE [LARGE SCALE GENOMIC DNA]</scope>
    <source>
        <strain evidence="2">zdho120</strain>
    </source>
</reference>
<protein>
    <submittedName>
        <fullName evidence="1">Uncharacterized protein</fullName>
    </submittedName>
</protein>
<dbReference type="EMBL" id="NBNE01008568">
    <property type="protein sequence ID" value="OWY99348.1"/>
    <property type="molecule type" value="Genomic_DNA"/>
</dbReference>
<evidence type="ECO:0000313" key="1">
    <source>
        <dbReference type="EMBL" id="OWY99348.1"/>
    </source>
</evidence>
<evidence type="ECO:0000313" key="2">
    <source>
        <dbReference type="Proteomes" id="UP000198211"/>
    </source>
</evidence>
<keyword evidence="2" id="KW-1185">Reference proteome</keyword>
<comment type="caution">
    <text evidence="1">The sequence shown here is derived from an EMBL/GenBank/DDBJ whole genome shotgun (WGS) entry which is preliminary data.</text>
</comment>
<dbReference type="AlphaFoldDB" id="A0A225V304"/>
<gene>
    <name evidence="1" type="ORF">PHMEG_00029657</name>
</gene>